<evidence type="ECO:0000313" key="9">
    <source>
        <dbReference type="EMBL" id="MCX3263709.1"/>
    </source>
</evidence>
<comment type="caution">
    <text evidence="9">The sequence shown here is derived from an EMBL/GenBank/DDBJ whole genome shotgun (WGS) entry which is preliminary data.</text>
</comment>
<dbReference type="EMBL" id="JAPJUH010000001">
    <property type="protein sequence ID" value="MCX3263709.1"/>
    <property type="molecule type" value="Genomic_DNA"/>
</dbReference>
<dbReference type="GO" id="GO:0006298">
    <property type="term" value="P:mismatch repair"/>
    <property type="evidence" value="ECO:0007669"/>
    <property type="project" value="InterPro"/>
</dbReference>
<dbReference type="Gene3D" id="3.40.960.10">
    <property type="entry name" value="VSR Endonuclease"/>
    <property type="match status" value="1"/>
</dbReference>
<keyword evidence="4" id="KW-0378">Hydrolase</keyword>
<dbReference type="InterPro" id="IPR011335">
    <property type="entry name" value="Restrct_endonuc-II-like"/>
</dbReference>
<gene>
    <name evidence="9" type="ORF">OQZ29_03075</name>
</gene>
<keyword evidence="5" id="KW-0234">DNA repair</keyword>
<evidence type="ECO:0000259" key="8">
    <source>
        <dbReference type="Pfam" id="PF04480"/>
    </source>
</evidence>
<dbReference type="GO" id="GO:0016787">
    <property type="term" value="F:hydrolase activity"/>
    <property type="evidence" value="ECO:0007669"/>
    <property type="project" value="UniProtKB-KW"/>
</dbReference>
<feature type="region of interest" description="Disordered" evidence="7">
    <location>
        <begin position="1"/>
        <end position="25"/>
    </location>
</feature>
<evidence type="ECO:0000256" key="1">
    <source>
        <dbReference type="ARBA" id="ARBA00022722"/>
    </source>
</evidence>
<reference evidence="9" key="1">
    <citation type="submission" date="2022-11" db="EMBL/GenBank/DDBJ databases">
        <authorList>
            <person name="Graham C."/>
            <person name="Newman J.D."/>
        </authorList>
    </citation>
    <scope>NUCLEOTIDE SEQUENCE</scope>
    <source>
        <strain evidence="9">DSM 19486</strain>
    </source>
</reference>
<name>A0A9X3DAI6_9SPHI</name>
<dbReference type="Proteomes" id="UP001142592">
    <property type="component" value="Unassembled WGS sequence"/>
</dbReference>
<proteinExistence type="inferred from homology"/>
<evidence type="ECO:0000313" key="10">
    <source>
        <dbReference type="Proteomes" id="UP001142592"/>
    </source>
</evidence>
<keyword evidence="3" id="KW-0227">DNA damage</keyword>
<keyword evidence="10" id="KW-1185">Reference proteome</keyword>
<evidence type="ECO:0000256" key="5">
    <source>
        <dbReference type="ARBA" id="ARBA00023204"/>
    </source>
</evidence>
<evidence type="ECO:0000256" key="4">
    <source>
        <dbReference type="ARBA" id="ARBA00022801"/>
    </source>
</evidence>
<keyword evidence="2 9" id="KW-0255">Endonuclease</keyword>
<dbReference type="GO" id="GO:0004519">
    <property type="term" value="F:endonuclease activity"/>
    <property type="evidence" value="ECO:0007669"/>
    <property type="project" value="UniProtKB-KW"/>
</dbReference>
<evidence type="ECO:0000256" key="7">
    <source>
        <dbReference type="SAM" id="MobiDB-lite"/>
    </source>
</evidence>
<dbReference type="Pfam" id="PF04480">
    <property type="entry name" value="DUF559"/>
    <property type="match status" value="1"/>
</dbReference>
<dbReference type="CDD" id="cd00221">
    <property type="entry name" value="Vsr"/>
    <property type="match status" value="1"/>
</dbReference>
<dbReference type="InterPro" id="IPR004603">
    <property type="entry name" value="DNA_mismatch_endonuc_vsr"/>
</dbReference>
<evidence type="ECO:0000256" key="2">
    <source>
        <dbReference type="ARBA" id="ARBA00022759"/>
    </source>
</evidence>
<dbReference type="RefSeq" id="WP_202947143.1">
    <property type="nucleotide sequence ID" value="NZ_JAPJUH010000001.1"/>
</dbReference>
<protein>
    <submittedName>
        <fullName evidence="9">Very short patch repair endonuclease</fullName>
    </submittedName>
</protein>
<accession>A0A9X3DAI6</accession>
<dbReference type="SUPFAM" id="SSF52980">
    <property type="entry name" value="Restriction endonuclease-like"/>
    <property type="match status" value="1"/>
</dbReference>
<keyword evidence="1" id="KW-0540">Nuclease</keyword>
<evidence type="ECO:0000256" key="3">
    <source>
        <dbReference type="ARBA" id="ARBA00022763"/>
    </source>
</evidence>
<feature type="domain" description="DUF559" evidence="8">
    <location>
        <begin position="106"/>
        <end position="145"/>
    </location>
</feature>
<dbReference type="AlphaFoldDB" id="A0A9X3DAI6"/>
<organism evidence="9 10">
    <name type="scientific">Pedobacter agri</name>
    <dbReference type="NCBI Taxonomy" id="454586"/>
    <lineage>
        <taxon>Bacteria</taxon>
        <taxon>Pseudomonadati</taxon>
        <taxon>Bacteroidota</taxon>
        <taxon>Sphingobacteriia</taxon>
        <taxon>Sphingobacteriales</taxon>
        <taxon>Sphingobacteriaceae</taxon>
        <taxon>Pedobacter</taxon>
    </lineage>
</organism>
<evidence type="ECO:0000256" key="6">
    <source>
        <dbReference type="ARBA" id="ARBA00029466"/>
    </source>
</evidence>
<dbReference type="NCBIfam" id="TIGR00632">
    <property type="entry name" value="vsr"/>
    <property type="match status" value="1"/>
</dbReference>
<dbReference type="Pfam" id="PF03852">
    <property type="entry name" value="Vsr"/>
    <property type="match status" value="1"/>
</dbReference>
<dbReference type="InterPro" id="IPR007569">
    <property type="entry name" value="DUF559"/>
</dbReference>
<comment type="similarity">
    <text evidence="6">Belongs to the Vsr family.</text>
</comment>
<sequence length="160" mass="18721">MSERKHTKKKSLEALKQPNASRSLNMSRIRSKDTKAEILLRRALWQNGFRFRKNSGKIPGKPDVLIIKYKLAIFVDGSFWHGYNWPAVRSKIKTNAEFWIKKIEGNMERDRVVNRLLSEKGFTVMRFWDHQIFGELSKCLNQVSLYIETCKTGAIPENPH</sequence>